<comment type="function">
    <text evidence="6">Catalyzes a reversible aldol reaction between acetaldehyde and D-glyceraldehyde 3-phosphate to generate 2-deoxy-D-ribose 5-phosphate.</text>
</comment>
<dbReference type="InterPro" id="IPR002915">
    <property type="entry name" value="DeoC/FbaB/LacD_aldolase"/>
</dbReference>
<protein>
    <recommendedName>
        <fullName evidence="6">Deoxyribose-phosphate aldolase</fullName>
        <shortName evidence="6">DERA</shortName>
        <ecNumber evidence="6">4.1.2.4</ecNumber>
    </recommendedName>
    <alternativeName>
        <fullName evidence="6">2-deoxy-D-ribose 5-phosphate aldolase</fullName>
    </alternativeName>
    <alternativeName>
        <fullName evidence="6">Phosphodeoxyriboaldolase</fullName>
        <shortName evidence="6">Deoxyriboaldolase</shortName>
    </alternativeName>
</protein>
<dbReference type="Pfam" id="PF01791">
    <property type="entry name" value="DeoC"/>
    <property type="match status" value="1"/>
</dbReference>
<dbReference type="RefSeq" id="WP_008847826.1">
    <property type="nucleotide sequence ID" value="NZ_AOJH01000040.1"/>
</dbReference>
<dbReference type="GO" id="GO:0004139">
    <property type="term" value="F:deoxyribose-phosphate aldolase activity"/>
    <property type="evidence" value="ECO:0007669"/>
    <property type="project" value="UniProtKB-UniRule"/>
</dbReference>
<reference evidence="7 8" key="1">
    <citation type="journal article" date="2014" name="PLoS Genet.">
        <title>Phylogenetically driven sequencing of extremely halophilic archaea reveals strategies for static and dynamic osmo-response.</title>
        <authorList>
            <person name="Becker E.A."/>
            <person name="Seitzer P.M."/>
            <person name="Tritt A."/>
            <person name="Larsen D."/>
            <person name="Krusor M."/>
            <person name="Yao A.I."/>
            <person name="Wu D."/>
            <person name="Madern D."/>
            <person name="Eisen J.A."/>
            <person name="Darling A.E."/>
            <person name="Facciotti M.T."/>
        </authorList>
    </citation>
    <scope>NUCLEOTIDE SEQUENCE [LARGE SCALE GENOMIC DNA]</scope>
    <source>
        <strain evidence="7 8">JCM 14978</strain>
    </source>
</reference>
<dbReference type="HAMAP" id="MF_00114">
    <property type="entry name" value="DeoC_type1"/>
    <property type="match status" value="1"/>
</dbReference>
<proteinExistence type="inferred from homology"/>
<dbReference type="PIRSF" id="PIRSF001357">
    <property type="entry name" value="DeoC"/>
    <property type="match status" value="1"/>
</dbReference>
<dbReference type="GO" id="GO:0009264">
    <property type="term" value="P:deoxyribonucleotide catabolic process"/>
    <property type="evidence" value="ECO:0007669"/>
    <property type="project" value="UniProtKB-UniRule"/>
</dbReference>
<evidence type="ECO:0000256" key="4">
    <source>
        <dbReference type="ARBA" id="ARBA00023270"/>
    </source>
</evidence>
<dbReference type="Proteomes" id="UP000011546">
    <property type="component" value="Unassembled WGS sequence"/>
</dbReference>
<feature type="active site" description="Proton donor/acceptor" evidence="6">
    <location>
        <position position="98"/>
    </location>
</feature>
<dbReference type="InterPro" id="IPR011343">
    <property type="entry name" value="DeoC"/>
</dbReference>
<organism evidence="7 8">
    <name type="scientific">Halorubrum kocurii JCM 14978</name>
    <dbReference type="NCBI Taxonomy" id="1230456"/>
    <lineage>
        <taxon>Archaea</taxon>
        <taxon>Methanobacteriati</taxon>
        <taxon>Methanobacteriota</taxon>
        <taxon>Stenosarchaea group</taxon>
        <taxon>Halobacteria</taxon>
        <taxon>Halobacteriales</taxon>
        <taxon>Haloferacaceae</taxon>
        <taxon>Halorubrum</taxon>
    </lineage>
</organism>
<evidence type="ECO:0000256" key="1">
    <source>
        <dbReference type="ARBA" id="ARBA00010936"/>
    </source>
</evidence>
<dbReference type="PATRIC" id="fig|1230456.3.peg.1057"/>
<keyword evidence="4 6" id="KW-0704">Schiff base</keyword>
<feature type="active site" description="Proton donor/acceptor" evidence="6">
    <location>
        <position position="188"/>
    </location>
</feature>
<evidence type="ECO:0000256" key="5">
    <source>
        <dbReference type="ARBA" id="ARBA00048791"/>
    </source>
</evidence>
<name>M0PAK0_9EURY</name>
<sequence length="223" mass="23596">MSLEDTLRDDPERVASIIDHTNVDPTATEAAIRTLCEEVLEYGFCSAVVVPYHAALASELLDGDANVVAVVGFPYGIQNSAAKRSEVEALREHVDEFDMVMNRTAFANGDREAVVDDVEAVRDAVGEKTLKCIIESPALTPPEIRRAAGLVEEGGADFVKTAVGYDGPTATEEITAIRDAVGSDTQIKASGGISTFEEALEMVAAGATRIGASSGVEIYESTQ</sequence>
<dbReference type="GO" id="GO:0005737">
    <property type="term" value="C:cytoplasm"/>
    <property type="evidence" value="ECO:0007669"/>
    <property type="project" value="UniProtKB-SubCell"/>
</dbReference>
<dbReference type="EMBL" id="AOJH01000040">
    <property type="protein sequence ID" value="EMA65860.1"/>
    <property type="molecule type" value="Genomic_DNA"/>
</dbReference>
<dbReference type="NCBIfam" id="TIGR00126">
    <property type="entry name" value="deoC"/>
    <property type="match status" value="1"/>
</dbReference>
<dbReference type="EC" id="4.1.2.4" evidence="6"/>
<dbReference type="PANTHER" id="PTHR10889:SF1">
    <property type="entry name" value="DEOXYRIBOSE-PHOSPHATE ALDOLASE"/>
    <property type="match status" value="1"/>
</dbReference>
<keyword evidence="3 6" id="KW-0456">Lyase</keyword>
<dbReference type="UniPathway" id="UPA00002">
    <property type="reaction ID" value="UER00468"/>
</dbReference>
<evidence type="ECO:0000313" key="8">
    <source>
        <dbReference type="Proteomes" id="UP000011546"/>
    </source>
</evidence>
<dbReference type="AlphaFoldDB" id="M0PAK0"/>
<comment type="catalytic activity">
    <reaction evidence="5 6">
        <text>2-deoxy-D-ribose 5-phosphate = D-glyceraldehyde 3-phosphate + acetaldehyde</text>
        <dbReference type="Rhea" id="RHEA:12821"/>
        <dbReference type="ChEBI" id="CHEBI:15343"/>
        <dbReference type="ChEBI" id="CHEBI:59776"/>
        <dbReference type="ChEBI" id="CHEBI:62877"/>
        <dbReference type="EC" id="4.1.2.4"/>
    </reaction>
</comment>
<dbReference type="SUPFAM" id="SSF51569">
    <property type="entry name" value="Aldolase"/>
    <property type="match status" value="1"/>
</dbReference>
<keyword evidence="8" id="KW-1185">Reference proteome</keyword>
<comment type="subcellular location">
    <subcellularLocation>
        <location evidence="6">Cytoplasm</location>
    </subcellularLocation>
</comment>
<dbReference type="GO" id="GO:0006018">
    <property type="term" value="P:2-deoxyribose 1-phosphate catabolic process"/>
    <property type="evidence" value="ECO:0007669"/>
    <property type="project" value="UniProtKB-UniRule"/>
</dbReference>
<dbReference type="CDD" id="cd00959">
    <property type="entry name" value="DeoC"/>
    <property type="match status" value="1"/>
</dbReference>
<dbReference type="OrthoDB" id="31145at2157"/>
<dbReference type="GO" id="GO:0016052">
    <property type="term" value="P:carbohydrate catabolic process"/>
    <property type="evidence" value="ECO:0007669"/>
    <property type="project" value="TreeGrafter"/>
</dbReference>
<dbReference type="InterPro" id="IPR028581">
    <property type="entry name" value="DeoC_typeI"/>
</dbReference>
<comment type="caution">
    <text evidence="7">The sequence shown here is derived from an EMBL/GenBank/DDBJ whole genome shotgun (WGS) entry which is preliminary data.</text>
</comment>
<gene>
    <name evidence="6" type="primary">deoC</name>
    <name evidence="7" type="ORF">C468_05453</name>
</gene>
<evidence type="ECO:0000256" key="6">
    <source>
        <dbReference type="HAMAP-Rule" id="MF_00114"/>
    </source>
</evidence>
<accession>M0PAK0</accession>
<dbReference type="SMART" id="SM01133">
    <property type="entry name" value="DeoC"/>
    <property type="match status" value="1"/>
</dbReference>
<comment type="pathway">
    <text evidence="6">Carbohydrate degradation; 2-deoxy-D-ribose 1-phosphate degradation; D-glyceraldehyde 3-phosphate and acetaldehyde from 2-deoxy-alpha-D-ribose 1-phosphate: step 2/2.</text>
</comment>
<comment type="similarity">
    <text evidence="1 6">Belongs to the DeoC/FbaB aldolase family. DeoC type 1 subfamily.</text>
</comment>
<evidence type="ECO:0000256" key="3">
    <source>
        <dbReference type="ARBA" id="ARBA00023239"/>
    </source>
</evidence>
<keyword evidence="2 6" id="KW-0963">Cytoplasm</keyword>
<dbReference type="STRING" id="1230456.C468_05453"/>
<dbReference type="PANTHER" id="PTHR10889">
    <property type="entry name" value="DEOXYRIBOSE-PHOSPHATE ALDOLASE"/>
    <property type="match status" value="1"/>
</dbReference>
<evidence type="ECO:0000256" key="2">
    <source>
        <dbReference type="ARBA" id="ARBA00022490"/>
    </source>
</evidence>
<feature type="active site" description="Schiff-base intermediate with acetaldehyde" evidence="6">
    <location>
        <position position="160"/>
    </location>
</feature>
<dbReference type="Gene3D" id="3.20.20.70">
    <property type="entry name" value="Aldolase class I"/>
    <property type="match status" value="1"/>
</dbReference>
<evidence type="ECO:0000313" key="7">
    <source>
        <dbReference type="EMBL" id="EMA65860.1"/>
    </source>
</evidence>
<dbReference type="InterPro" id="IPR013785">
    <property type="entry name" value="Aldolase_TIM"/>
</dbReference>